<feature type="transmembrane region" description="Helical" evidence="1">
    <location>
        <begin position="21"/>
        <end position="54"/>
    </location>
</feature>
<evidence type="ECO:0000313" key="2">
    <source>
        <dbReference type="EMBL" id="GAG48075.1"/>
    </source>
</evidence>
<gene>
    <name evidence="2" type="ORF">S01H1_82174</name>
</gene>
<feature type="non-terminal residue" evidence="2">
    <location>
        <position position="63"/>
    </location>
</feature>
<accession>X0XXL3</accession>
<comment type="caution">
    <text evidence="2">The sequence shown here is derived from an EMBL/GenBank/DDBJ whole genome shotgun (WGS) entry which is preliminary data.</text>
</comment>
<evidence type="ECO:0000256" key="1">
    <source>
        <dbReference type="SAM" id="Phobius"/>
    </source>
</evidence>
<keyword evidence="1" id="KW-0812">Transmembrane</keyword>
<dbReference type="EMBL" id="BARS01055686">
    <property type="protein sequence ID" value="GAG48075.1"/>
    <property type="molecule type" value="Genomic_DNA"/>
</dbReference>
<name>X0XXL3_9ZZZZ</name>
<reference evidence="2" key="1">
    <citation type="journal article" date="2014" name="Front. Microbiol.">
        <title>High frequency of phylogenetically diverse reductive dehalogenase-homologous genes in deep subseafloor sedimentary metagenomes.</title>
        <authorList>
            <person name="Kawai M."/>
            <person name="Futagami T."/>
            <person name="Toyoda A."/>
            <person name="Takaki Y."/>
            <person name="Nishi S."/>
            <person name="Hori S."/>
            <person name="Arai W."/>
            <person name="Tsubouchi T."/>
            <person name="Morono Y."/>
            <person name="Uchiyama I."/>
            <person name="Ito T."/>
            <person name="Fujiyama A."/>
            <person name="Inagaki F."/>
            <person name="Takami H."/>
        </authorList>
    </citation>
    <scope>NUCLEOTIDE SEQUENCE</scope>
    <source>
        <strain evidence="2">Expedition CK06-06</strain>
    </source>
</reference>
<organism evidence="2">
    <name type="scientific">marine sediment metagenome</name>
    <dbReference type="NCBI Taxonomy" id="412755"/>
    <lineage>
        <taxon>unclassified sequences</taxon>
        <taxon>metagenomes</taxon>
        <taxon>ecological metagenomes</taxon>
    </lineage>
</organism>
<keyword evidence="1" id="KW-1133">Transmembrane helix</keyword>
<sequence>MGEKETTQKGRRTFAKDYIGWRVYALIKFVICALPLWATYCLAVIVGECLYWLAKTNRKTVGN</sequence>
<proteinExistence type="predicted"/>
<dbReference type="AlphaFoldDB" id="X0XXL3"/>
<keyword evidence="1" id="KW-0472">Membrane</keyword>
<protein>
    <submittedName>
        <fullName evidence="2">Uncharacterized protein</fullName>
    </submittedName>
</protein>